<reference evidence="13" key="1">
    <citation type="submission" date="2018-05" db="EMBL/GenBank/DDBJ databases">
        <authorList>
            <person name="Lanie J.A."/>
            <person name="Ng W.-L."/>
            <person name="Kazmierczak K.M."/>
            <person name="Andrzejewski T.M."/>
            <person name="Davidsen T.M."/>
            <person name="Wayne K.J."/>
            <person name="Tettelin H."/>
            <person name="Glass J.I."/>
            <person name="Rusch D."/>
            <person name="Podicherti R."/>
            <person name="Tsui H.-C.T."/>
            <person name="Winkler M.E."/>
        </authorList>
    </citation>
    <scope>NUCLEOTIDE SEQUENCE</scope>
</reference>
<dbReference type="Gene3D" id="3.90.550.10">
    <property type="entry name" value="Spore Coat Polysaccharide Biosynthesis Protein SpsA, Chain A"/>
    <property type="match status" value="1"/>
</dbReference>
<dbReference type="GO" id="GO:0046872">
    <property type="term" value="F:metal ion binding"/>
    <property type="evidence" value="ECO:0007669"/>
    <property type="project" value="UniProtKB-KW"/>
</dbReference>
<keyword evidence="3" id="KW-0436">Ligase</keyword>
<keyword evidence="4" id="KW-0479">Metal-binding</keyword>
<dbReference type="SUPFAM" id="SSF52374">
    <property type="entry name" value="Nucleotidylyl transferase"/>
    <property type="match status" value="1"/>
</dbReference>
<evidence type="ECO:0000313" key="13">
    <source>
        <dbReference type="EMBL" id="SVA93791.1"/>
    </source>
</evidence>
<dbReference type="EC" id="6.1.1.16" evidence="2"/>
<dbReference type="PRINTS" id="PR00983">
    <property type="entry name" value="TRNASYNTHCYS"/>
</dbReference>
<evidence type="ECO:0000256" key="10">
    <source>
        <dbReference type="ARBA" id="ARBA00031499"/>
    </source>
</evidence>
<dbReference type="InterPro" id="IPR014729">
    <property type="entry name" value="Rossmann-like_a/b/a_fold"/>
</dbReference>
<dbReference type="NCBIfam" id="TIGR00435">
    <property type="entry name" value="cysS"/>
    <property type="match status" value="1"/>
</dbReference>
<dbReference type="InterPro" id="IPR015803">
    <property type="entry name" value="Cys-tRNA-ligase"/>
</dbReference>
<organism evidence="13">
    <name type="scientific">marine metagenome</name>
    <dbReference type="NCBI Taxonomy" id="408172"/>
    <lineage>
        <taxon>unclassified sequences</taxon>
        <taxon>metagenomes</taxon>
        <taxon>ecological metagenomes</taxon>
    </lineage>
</organism>
<evidence type="ECO:0000259" key="11">
    <source>
        <dbReference type="Pfam" id="PF00535"/>
    </source>
</evidence>
<dbReference type="SUPFAM" id="SSF47323">
    <property type="entry name" value="Anticodon-binding domain of a subclass of class I aminoacyl-tRNA synthetases"/>
    <property type="match status" value="1"/>
</dbReference>
<protein>
    <recommendedName>
        <fullName evidence="2">cysteine--tRNA ligase</fullName>
        <ecNumber evidence="2">6.1.1.16</ecNumber>
    </recommendedName>
    <alternativeName>
        <fullName evidence="10">Cysteinyl-tRNA synthetase</fullName>
    </alternativeName>
</protein>
<keyword evidence="7" id="KW-0067">ATP-binding</keyword>
<feature type="non-terminal residue" evidence="13">
    <location>
        <position position="1"/>
    </location>
</feature>
<dbReference type="HAMAP" id="MF_00041">
    <property type="entry name" value="Cys_tRNA_synth"/>
    <property type="match status" value="1"/>
</dbReference>
<keyword evidence="9" id="KW-0030">Aminoacyl-tRNA synthetase</keyword>
<dbReference type="Gene3D" id="1.20.120.1910">
    <property type="entry name" value="Cysteine-tRNA ligase, C-terminal anti-codon recognition domain"/>
    <property type="match status" value="1"/>
</dbReference>
<dbReference type="EMBL" id="UINC01023000">
    <property type="protein sequence ID" value="SVA93791.1"/>
    <property type="molecule type" value="Genomic_DNA"/>
</dbReference>
<evidence type="ECO:0000256" key="6">
    <source>
        <dbReference type="ARBA" id="ARBA00022833"/>
    </source>
</evidence>
<dbReference type="SUPFAM" id="SSF53448">
    <property type="entry name" value="Nucleotide-diphospho-sugar transferases"/>
    <property type="match status" value="1"/>
</dbReference>
<evidence type="ECO:0000256" key="2">
    <source>
        <dbReference type="ARBA" id="ARBA00012832"/>
    </source>
</evidence>
<dbReference type="GO" id="GO:0005524">
    <property type="term" value="F:ATP binding"/>
    <property type="evidence" value="ECO:0007669"/>
    <property type="project" value="UniProtKB-KW"/>
</dbReference>
<dbReference type="GO" id="GO:0004817">
    <property type="term" value="F:cysteine-tRNA ligase activity"/>
    <property type="evidence" value="ECO:0007669"/>
    <property type="project" value="UniProtKB-EC"/>
</dbReference>
<dbReference type="PANTHER" id="PTHR10890">
    <property type="entry name" value="CYSTEINYL-TRNA SYNTHETASE"/>
    <property type="match status" value="1"/>
</dbReference>
<sequence length="716" mass="80765">KRSALVPHTKGKFSVYTCGPTVYRDAHIGNLRSYLMADWIRRTLQVLGNEVTHIKNITDVGHMRQEVLEQGEDKVIAAAIAEGKTPAQIAQFYTQRFLNDESTINILPADEFPKATEHVNEMIEIIDSLLQSALAYEVEGNIYYDINSFPTYGNLSGNIHESELQEAVRIESDPLKKDPRDFTLWKKAEEGRTLKWASPWGDGFPGWHIECSAMSIKYLGKHIDVHTGGVDNIFPHHEGEIAQSEGYAGSKVVNHWVHGQHLLADGVKMAKSAGNAFIISDLIDRGIDPLAFRYLCMTAKYRTRINFTFTSLKACETALNKLRRHYILFNRSSQNGVSDIGAVKEWEKRLIGIVCEDLNMPGLVDGIWRLIESSDIANSDKAAILRSIDNLMGLGLDSTDDMYDLPEKIIGKSKERTALRTCFNYEGSDRLRTEIEQQGYMVEDSQNYSTVRFKDSSEIREERWKTISSSSEIDSKVFSDSVIPVTVGVVVNGYPDDTRRCISSVIKWTDFDQTEIIVIDNGSTDLAGELLEEMSTGQKNLQVMHADHTLGDGSAKNILLKMAKGEIFVLLDPSVEIKGDFIKPIQNLLEDPKVGIAGLAGLRTEDLLHFHDGEGESGQMDAMQGYCFALKRDDLKTVGLMRESFRYYRNLDLDYSFQFKEQGLSIVADHTLPIELHEHRGWTALSEGERDELSKKNYGRFLKKWRGRTDLLISNK</sequence>
<evidence type="ECO:0000256" key="7">
    <source>
        <dbReference type="ARBA" id="ARBA00022840"/>
    </source>
</evidence>
<dbReference type="InterPro" id="IPR032678">
    <property type="entry name" value="tRNA-synt_1_cat_dom"/>
</dbReference>
<evidence type="ECO:0000256" key="8">
    <source>
        <dbReference type="ARBA" id="ARBA00022917"/>
    </source>
</evidence>
<keyword evidence="5" id="KW-0547">Nucleotide-binding</keyword>
<dbReference type="InterPro" id="IPR009080">
    <property type="entry name" value="tRNAsynth_Ia_anticodon-bd"/>
</dbReference>
<keyword evidence="6" id="KW-0862">Zinc</keyword>
<feature type="domain" description="tRNA synthetases class I catalytic" evidence="12">
    <location>
        <begin position="7"/>
        <end position="314"/>
    </location>
</feature>
<dbReference type="Pfam" id="PF00535">
    <property type="entry name" value="Glycos_transf_2"/>
    <property type="match status" value="1"/>
</dbReference>
<gene>
    <name evidence="13" type="ORF">METZ01_LOCUS146645</name>
</gene>
<dbReference type="InterPro" id="IPR024909">
    <property type="entry name" value="Cys-tRNA/MSH_ligase"/>
</dbReference>
<evidence type="ECO:0000256" key="1">
    <source>
        <dbReference type="ARBA" id="ARBA00001947"/>
    </source>
</evidence>
<evidence type="ECO:0000256" key="5">
    <source>
        <dbReference type="ARBA" id="ARBA00022741"/>
    </source>
</evidence>
<dbReference type="GO" id="GO:0006423">
    <property type="term" value="P:cysteinyl-tRNA aminoacylation"/>
    <property type="evidence" value="ECO:0007669"/>
    <property type="project" value="InterPro"/>
</dbReference>
<dbReference type="InterPro" id="IPR001173">
    <property type="entry name" value="Glyco_trans_2-like"/>
</dbReference>
<dbReference type="GO" id="GO:0005829">
    <property type="term" value="C:cytosol"/>
    <property type="evidence" value="ECO:0007669"/>
    <property type="project" value="TreeGrafter"/>
</dbReference>
<dbReference type="Gene3D" id="3.40.50.620">
    <property type="entry name" value="HUPs"/>
    <property type="match status" value="1"/>
</dbReference>
<evidence type="ECO:0000256" key="4">
    <source>
        <dbReference type="ARBA" id="ARBA00022723"/>
    </source>
</evidence>
<dbReference type="InterPro" id="IPR029044">
    <property type="entry name" value="Nucleotide-diphossugar_trans"/>
</dbReference>
<evidence type="ECO:0000256" key="9">
    <source>
        <dbReference type="ARBA" id="ARBA00023146"/>
    </source>
</evidence>
<dbReference type="Pfam" id="PF01406">
    <property type="entry name" value="tRNA-synt_1e"/>
    <property type="match status" value="1"/>
</dbReference>
<evidence type="ECO:0000256" key="3">
    <source>
        <dbReference type="ARBA" id="ARBA00022598"/>
    </source>
</evidence>
<dbReference type="PANTHER" id="PTHR10890:SF3">
    <property type="entry name" value="CYSTEINE--TRNA LIGASE, CYTOPLASMIC"/>
    <property type="match status" value="1"/>
</dbReference>
<feature type="domain" description="Glycosyltransferase 2-like" evidence="11">
    <location>
        <begin position="495"/>
        <end position="599"/>
    </location>
</feature>
<dbReference type="AlphaFoldDB" id="A0A381ZXT4"/>
<comment type="cofactor">
    <cofactor evidence="1">
        <name>Zn(2+)</name>
        <dbReference type="ChEBI" id="CHEBI:29105"/>
    </cofactor>
</comment>
<keyword evidence="8" id="KW-0648">Protein biosynthesis</keyword>
<name>A0A381ZXT4_9ZZZZ</name>
<proteinExistence type="inferred from homology"/>
<evidence type="ECO:0000259" key="12">
    <source>
        <dbReference type="Pfam" id="PF01406"/>
    </source>
</evidence>
<accession>A0A381ZXT4</accession>